<dbReference type="EMBL" id="ASPP01019992">
    <property type="protein sequence ID" value="ETO14528.1"/>
    <property type="molecule type" value="Genomic_DNA"/>
</dbReference>
<dbReference type="Pfam" id="PF00595">
    <property type="entry name" value="PDZ"/>
    <property type="match status" value="1"/>
</dbReference>
<feature type="domain" description="PDZ" evidence="1">
    <location>
        <begin position="115"/>
        <end position="195"/>
    </location>
</feature>
<comment type="caution">
    <text evidence="2">The sequence shown here is derived from an EMBL/GenBank/DDBJ whole genome shotgun (WGS) entry which is preliminary data.</text>
</comment>
<dbReference type="Gene3D" id="2.30.42.10">
    <property type="match status" value="1"/>
</dbReference>
<evidence type="ECO:0000259" key="1">
    <source>
        <dbReference type="PROSITE" id="PS50106"/>
    </source>
</evidence>
<evidence type="ECO:0000313" key="3">
    <source>
        <dbReference type="Proteomes" id="UP000023152"/>
    </source>
</evidence>
<dbReference type="InterPro" id="IPR036034">
    <property type="entry name" value="PDZ_sf"/>
</dbReference>
<organism evidence="2 3">
    <name type="scientific">Reticulomyxa filosa</name>
    <dbReference type="NCBI Taxonomy" id="46433"/>
    <lineage>
        <taxon>Eukaryota</taxon>
        <taxon>Sar</taxon>
        <taxon>Rhizaria</taxon>
        <taxon>Retaria</taxon>
        <taxon>Foraminifera</taxon>
        <taxon>Monothalamids</taxon>
        <taxon>Reticulomyxidae</taxon>
        <taxon>Reticulomyxa</taxon>
    </lineage>
</organism>
<dbReference type="Proteomes" id="UP000023152">
    <property type="component" value="Unassembled WGS sequence"/>
</dbReference>
<dbReference type="PROSITE" id="PS50106">
    <property type="entry name" value="PDZ"/>
    <property type="match status" value="1"/>
</dbReference>
<dbReference type="InterPro" id="IPR001478">
    <property type="entry name" value="PDZ"/>
</dbReference>
<dbReference type="SUPFAM" id="SSF50156">
    <property type="entry name" value="PDZ domain-like"/>
    <property type="match status" value="1"/>
</dbReference>
<protein>
    <recommendedName>
        <fullName evidence="1">PDZ domain-containing protein</fullName>
    </recommendedName>
</protein>
<accession>X6MKI9</accession>
<reference evidence="2 3" key="1">
    <citation type="journal article" date="2013" name="Curr. Biol.">
        <title>The Genome of the Foraminiferan Reticulomyxa filosa.</title>
        <authorList>
            <person name="Glockner G."/>
            <person name="Hulsmann N."/>
            <person name="Schleicher M."/>
            <person name="Noegel A.A."/>
            <person name="Eichinger L."/>
            <person name="Gallinger C."/>
            <person name="Pawlowski J."/>
            <person name="Sierra R."/>
            <person name="Euteneuer U."/>
            <person name="Pillet L."/>
            <person name="Moustafa A."/>
            <person name="Platzer M."/>
            <person name="Groth M."/>
            <person name="Szafranski K."/>
            <person name="Schliwa M."/>
        </authorList>
    </citation>
    <scope>NUCLEOTIDE SEQUENCE [LARGE SCALE GENOMIC DNA]</scope>
</reference>
<name>X6MKI9_RETFI</name>
<keyword evidence="3" id="KW-1185">Reference proteome</keyword>
<sequence>MSVFGVTKSNGYFLTMMLICIPAEKRPFFYYYYFNFFENNFFRTNCNVLPSLLLLALWLIFYELYDLTDDLPPSSGWDAIKGEYPAPGVRLDSQKTQQKEQFFEDDPYKFSPFHMLKYTFNVNEKFGFELQLIESHDQFVAIQSIEEGSQAHKFDLQVGDIVASVGKEDLSAVKSVKEVLKSIEDHINMILSKVKGGVLGISPEISLTFAREKKVFRVMMVQRGGTKEVDGKYTISGQENGALRFVKNEDPSFRICRIYLSEKQNEAIWALRKDNQDYYIVLAEAKDEMPPECGWEAVDPHGLWPGPGLTYYDVNIVPPNKPVIESVIPNPGAVQIRFVCDEETRRPKVCPHMDVWYEVECRHIPQVTAPTHERSFQTMSIGATPKRVMFSDGVEAGNSMDDDKVRKLCVYIYIYMYMHILEKNKITPLQC</sequence>
<evidence type="ECO:0000313" key="2">
    <source>
        <dbReference type="EMBL" id="ETO14528.1"/>
    </source>
</evidence>
<dbReference type="AlphaFoldDB" id="X6MKI9"/>
<proteinExistence type="predicted"/>
<gene>
    <name evidence="2" type="ORF">RFI_22843</name>
</gene>